<dbReference type="Pfam" id="PF01347">
    <property type="entry name" value="Vitellogenin_N"/>
    <property type="match status" value="1"/>
</dbReference>
<feature type="domain" description="Vitellinogen beta-sheet shell" evidence="3">
    <location>
        <begin position="122"/>
        <end position="284"/>
    </location>
</feature>
<evidence type="ECO:0000313" key="5">
    <source>
        <dbReference type="Proteomes" id="UP000472270"/>
    </source>
</evidence>
<accession>A0A673K626</accession>
<name>A0A673K626_9TELE</name>
<dbReference type="InterPro" id="IPR015258">
    <property type="entry name" value="Vitellinogen_b-sht_shell"/>
</dbReference>
<dbReference type="Proteomes" id="UP000472270">
    <property type="component" value="Unassembled WGS sequence"/>
</dbReference>
<dbReference type="InterPro" id="IPR001747">
    <property type="entry name" value="Vitellogenin_N"/>
</dbReference>
<reference evidence="4" key="2">
    <citation type="submission" date="2025-09" db="UniProtKB">
        <authorList>
            <consortium name="Ensembl"/>
        </authorList>
    </citation>
    <scope>IDENTIFICATION</scope>
</reference>
<dbReference type="Pfam" id="PF09175">
    <property type="entry name" value="Vit_b-sht_shell"/>
    <property type="match status" value="1"/>
</dbReference>
<dbReference type="AlphaFoldDB" id="A0A673K626"/>
<dbReference type="GO" id="GO:0071391">
    <property type="term" value="P:cellular response to estrogen stimulus"/>
    <property type="evidence" value="ECO:0007669"/>
    <property type="project" value="TreeGrafter"/>
</dbReference>
<evidence type="ECO:0000256" key="1">
    <source>
        <dbReference type="ARBA" id="ARBA00022761"/>
    </source>
</evidence>
<evidence type="ECO:0000256" key="2">
    <source>
        <dbReference type="ARBA" id="ARBA00023180"/>
    </source>
</evidence>
<evidence type="ECO:0000313" key="4">
    <source>
        <dbReference type="Ensembl" id="ENSSRHP00000058349.1"/>
    </source>
</evidence>
<dbReference type="Gene3D" id="2.20.90.10">
    <property type="entry name" value="Vitellinogen, beta-sheet shell domain"/>
    <property type="match status" value="1"/>
</dbReference>
<dbReference type="InterPro" id="IPR015819">
    <property type="entry name" value="Lipid_transp_b-sht_shell"/>
</dbReference>
<dbReference type="SUPFAM" id="SSF56968">
    <property type="entry name" value="Lipovitellin-phosvitin complex, beta-sheet shell regions"/>
    <property type="match status" value="2"/>
</dbReference>
<dbReference type="PANTHER" id="PTHR23345:SF9">
    <property type="entry name" value="VITELLOGENIN-RELATED"/>
    <property type="match status" value="1"/>
</dbReference>
<keyword evidence="2" id="KW-0325">Glycoprotein</keyword>
<dbReference type="GO" id="GO:0045735">
    <property type="term" value="F:nutrient reservoir activity"/>
    <property type="evidence" value="ECO:0007669"/>
    <property type="project" value="UniProtKB-KW"/>
</dbReference>
<dbReference type="SMART" id="SM01170">
    <property type="entry name" value="DUF1944"/>
    <property type="match status" value="1"/>
</dbReference>
<dbReference type="PANTHER" id="PTHR23345">
    <property type="entry name" value="VITELLOGENIN-RELATED"/>
    <property type="match status" value="1"/>
</dbReference>
<reference evidence="4" key="1">
    <citation type="submission" date="2025-08" db="UniProtKB">
        <authorList>
            <consortium name="Ensembl"/>
        </authorList>
    </citation>
    <scope>IDENTIFICATION</scope>
</reference>
<dbReference type="GO" id="GO:0005319">
    <property type="term" value="F:lipid transporter activity"/>
    <property type="evidence" value="ECO:0007669"/>
    <property type="project" value="InterPro"/>
</dbReference>
<dbReference type="GO" id="GO:0032355">
    <property type="term" value="P:response to estradiol"/>
    <property type="evidence" value="ECO:0007669"/>
    <property type="project" value="TreeGrafter"/>
</dbReference>
<protein>
    <recommendedName>
        <fullName evidence="3">Vitellinogen beta-sheet shell domain-containing protein</fullName>
    </recommendedName>
</protein>
<evidence type="ECO:0000259" key="3">
    <source>
        <dbReference type="SMART" id="SM01170"/>
    </source>
</evidence>
<sequence length="301" mass="33688">MRLCSSVVFTRKVWPELALRSTARFPAVPTTVINLHREILNIFQLNLKKTQNIYEVQEDGVQGICETQYLISEDEGNNLTTITKSRDLTLCHERIMKDVGLTYTEKCIECQQSRFLGDLVPPVVSIIVRAVRVDHKLLGYQLTAYLDRSTSRVQIIVVSIAVKDNWKMCADGVLLSKHNVGDLSRIAWGTECQKYAITTNAEAGNQGPSPMSYLKVKCENLPPVITTYANVAEYIPGAAQMTGLAISTENNIERQIELIILVPTERTLDIIIKTPTLSSNLMIENDVTNIIRNLYIETSSG</sequence>
<keyword evidence="5" id="KW-1185">Reference proteome</keyword>
<dbReference type="InterPro" id="IPR037088">
    <property type="entry name" value="Vitellinogen_b-sht_shell_sf"/>
</dbReference>
<dbReference type="Ensembl" id="ENSSRHT00000059972.1">
    <property type="protein sequence ID" value="ENSSRHP00000058349.1"/>
    <property type="gene ID" value="ENSSRHG00000029249.1"/>
</dbReference>
<keyword evidence="1" id="KW-0758">Storage protein</keyword>
<dbReference type="InterPro" id="IPR050733">
    <property type="entry name" value="Vitellogenin/Apolipophorin"/>
</dbReference>
<proteinExistence type="predicted"/>
<organism evidence="4 5">
    <name type="scientific">Sinocyclocheilus rhinocerous</name>
    <dbReference type="NCBI Taxonomy" id="307959"/>
    <lineage>
        <taxon>Eukaryota</taxon>
        <taxon>Metazoa</taxon>
        <taxon>Chordata</taxon>
        <taxon>Craniata</taxon>
        <taxon>Vertebrata</taxon>
        <taxon>Euteleostomi</taxon>
        <taxon>Actinopterygii</taxon>
        <taxon>Neopterygii</taxon>
        <taxon>Teleostei</taxon>
        <taxon>Ostariophysi</taxon>
        <taxon>Cypriniformes</taxon>
        <taxon>Cyprinidae</taxon>
        <taxon>Cyprininae</taxon>
        <taxon>Sinocyclocheilus</taxon>
    </lineage>
</organism>